<keyword evidence="2" id="KW-1185">Reference proteome</keyword>
<sequence>MELKEFLEANPILVRKELAVKMYPNLSADVARNKLTNKIKQYVIGSGTQRILPHDVEAAKKVLTELRDNINEFLDE</sequence>
<organism evidence="1 2">
    <name type="scientific">Sphingobacterium paludis</name>
    <dbReference type="NCBI Taxonomy" id="1476465"/>
    <lineage>
        <taxon>Bacteria</taxon>
        <taxon>Pseudomonadati</taxon>
        <taxon>Bacteroidota</taxon>
        <taxon>Sphingobacteriia</taxon>
        <taxon>Sphingobacteriales</taxon>
        <taxon>Sphingobacteriaceae</taxon>
        <taxon>Sphingobacterium</taxon>
    </lineage>
</organism>
<proteinExistence type="predicted"/>
<evidence type="ECO:0000313" key="1">
    <source>
        <dbReference type="EMBL" id="TDS14704.1"/>
    </source>
</evidence>
<dbReference type="AlphaFoldDB" id="A0A4R7D4W2"/>
<dbReference type="RefSeq" id="WP_133639753.1">
    <property type="nucleotide sequence ID" value="NZ_SNZV01000003.1"/>
</dbReference>
<accession>A0A4R7D4W2</accession>
<evidence type="ECO:0000313" key="2">
    <source>
        <dbReference type="Proteomes" id="UP000294752"/>
    </source>
</evidence>
<dbReference type="Proteomes" id="UP000294752">
    <property type="component" value="Unassembled WGS sequence"/>
</dbReference>
<gene>
    <name evidence="1" type="ORF">B0I21_103199</name>
</gene>
<comment type="caution">
    <text evidence="1">The sequence shown here is derived from an EMBL/GenBank/DDBJ whole genome shotgun (WGS) entry which is preliminary data.</text>
</comment>
<name>A0A4R7D4W2_9SPHI</name>
<protein>
    <submittedName>
        <fullName evidence="1">Uncharacterized protein</fullName>
    </submittedName>
</protein>
<dbReference type="OrthoDB" id="1275016at2"/>
<dbReference type="EMBL" id="SNZV01000003">
    <property type="protein sequence ID" value="TDS14704.1"/>
    <property type="molecule type" value="Genomic_DNA"/>
</dbReference>
<reference evidence="1 2" key="1">
    <citation type="submission" date="2019-03" db="EMBL/GenBank/DDBJ databases">
        <title>Genomic Encyclopedia of Type Strains, Phase III (KMG-III): the genomes of soil and plant-associated and newly described type strains.</title>
        <authorList>
            <person name="Whitman W."/>
        </authorList>
    </citation>
    <scope>NUCLEOTIDE SEQUENCE [LARGE SCALE GENOMIC DNA]</scope>
    <source>
        <strain evidence="1 2">CGMCC 1.12801</strain>
    </source>
</reference>